<evidence type="ECO:0000256" key="1">
    <source>
        <dbReference type="SAM" id="Phobius"/>
    </source>
</evidence>
<name>A0A6J8A2V3_MYTCO</name>
<accession>A0A6J8A2V3</accession>
<protein>
    <submittedName>
        <fullName evidence="2">Uncharacterized protein</fullName>
    </submittedName>
</protein>
<organism evidence="2 3">
    <name type="scientific">Mytilus coruscus</name>
    <name type="common">Sea mussel</name>
    <dbReference type="NCBI Taxonomy" id="42192"/>
    <lineage>
        <taxon>Eukaryota</taxon>
        <taxon>Metazoa</taxon>
        <taxon>Spiralia</taxon>
        <taxon>Lophotrochozoa</taxon>
        <taxon>Mollusca</taxon>
        <taxon>Bivalvia</taxon>
        <taxon>Autobranchia</taxon>
        <taxon>Pteriomorphia</taxon>
        <taxon>Mytilida</taxon>
        <taxon>Mytiloidea</taxon>
        <taxon>Mytilidae</taxon>
        <taxon>Mytilinae</taxon>
        <taxon>Mytilus</taxon>
    </lineage>
</organism>
<evidence type="ECO:0000313" key="2">
    <source>
        <dbReference type="EMBL" id="CAC5360978.1"/>
    </source>
</evidence>
<keyword evidence="3" id="KW-1185">Reference proteome</keyword>
<reference evidence="2 3" key="1">
    <citation type="submission" date="2020-06" db="EMBL/GenBank/DDBJ databases">
        <authorList>
            <person name="Li R."/>
            <person name="Bekaert M."/>
        </authorList>
    </citation>
    <scope>NUCLEOTIDE SEQUENCE [LARGE SCALE GENOMIC DNA]</scope>
    <source>
        <strain evidence="3">wild</strain>
    </source>
</reference>
<dbReference type="Proteomes" id="UP000507470">
    <property type="component" value="Unassembled WGS sequence"/>
</dbReference>
<feature type="transmembrane region" description="Helical" evidence="1">
    <location>
        <begin position="620"/>
        <end position="647"/>
    </location>
</feature>
<sequence length="706" mass="78859">MIAYILYGSTHEFLHIPLTNIIERCSGFNSRIFLILGPTDQTSTVFLTENIESTTNNIKDYSNTTLIMALETVPPTNDISDFVTQNNFRKISTSFFDSEISNNTINFMSSENSLKYINSSEIIDIPTSHVSSTLFTSQEYRTDSSLLFTDSTTGLLMSKLFLSSFDSLAYFYISSSQTDYVYSRTFIETSFPSTSNMKSNTLNSIPNVLSEISSNFMILPTILLTGISDSIFKFYTTPIRTIDVKSFTNELFSSTFEMSDSIEERTSALIYHSRTNYLFTPDSSNSGFDQETESTNTETYWTNCQHLMSETVRKTTHINTSCEFSAQTPRTTQTILSTENVTPTTGRVDAVTSMEIYSSILQTHSPFPTALVSNKQPFSSESFKYLSITSFSDLTLKSSFFRSSINTFGMEDDRTITNIQTSLMTTSVYTSFPRTITESRISISGYLLTSFYPTEKDFSSRATEDFVTTTQSIISYLVSSTEQMPSPVSSNIKTADIMVFATPSSLYTIQNTEIHTIRNDSLIKTSVQLSDLGTAKVASKSKSDSSTSYPSFSMTTVVNSLLTVHSTLKNSNYSLPNNSDIPQVIVSASVSDISSSAFIPKTVHSTNNTNAGLSENTKNVIFITTVSVIAVFIITVSSIMLLTRVVLEKRNTAMKRETDTDSNDTQSITKIFPEFPYKEGSIYPRFSSPYSSTYMTNPYEQNWNKV</sequence>
<evidence type="ECO:0000313" key="3">
    <source>
        <dbReference type="Proteomes" id="UP000507470"/>
    </source>
</evidence>
<dbReference type="EMBL" id="CACVKT020000574">
    <property type="protein sequence ID" value="CAC5360978.1"/>
    <property type="molecule type" value="Genomic_DNA"/>
</dbReference>
<dbReference type="AlphaFoldDB" id="A0A6J8A2V3"/>
<gene>
    <name evidence="2" type="ORF">MCOR_3271</name>
</gene>
<proteinExistence type="predicted"/>
<keyword evidence="1" id="KW-1133">Transmembrane helix</keyword>
<keyword evidence="1" id="KW-0472">Membrane</keyword>
<keyword evidence="1" id="KW-0812">Transmembrane</keyword>